<proteinExistence type="predicted"/>
<dbReference type="AlphaFoldDB" id="A0A183ESL4"/>
<dbReference type="WBParaSite" id="GPUH_0002398501-mRNA-1">
    <property type="protein sequence ID" value="GPUH_0002398501-mRNA-1"/>
    <property type="gene ID" value="GPUH_0002398501"/>
</dbReference>
<evidence type="ECO:0000313" key="3">
    <source>
        <dbReference type="WBParaSite" id="GPUH_0002398501-mRNA-1"/>
    </source>
</evidence>
<reference evidence="3" key="1">
    <citation type="submission" date="2016-06" db="UniProtKB">
        <authorList>
            <consortium name="WormBaseParasite"/>
        </authorList>
    </citation>
    <scope>IDENTIFICATION</scope>
</reference>
<evidence type="ECO:0000313" key="1">
    <source>
        <dbReference type="EMBL" id="VDN42199.1"/>
    </source>
</evidence>
<evidence type="ECO:0000313" key="2">
    <source>
        <dbReference type="Proteomes" id="UP000271098"/>
    </source>
</evidence>
<dbReference type="EMBL" id="UYRT01099541">
    <property type="protein sequence ID" value="VDN42199.1"/>
    <property type="molecule type" value="Genomic_DNA"/>
</dbReference>
<keyword evidence="2" id="KW-1185">Reference proteome</keyword>
<accession>A0A183ESL4</accession>
<gene>
    <name evidence="1" type="ORF">GPUH_LOCUS23954</name>
</gene>
<name>A0A183ESL4_9BILA</name>
<dbReference type="Proteomes" id="UP000271098">
    <property type="component" value="Unassembled WGS sequence"/>
</dbReference>
<organism evidence="3">
    <name type="scientific">Gongylonema pulchrum</name>
    <dbReference type="NCBI Taxonomy" id="637853"/>
    <lineage>
        <taxon>Eukaryota</taxon>
        <taxon>Metazoa</taxon>
        <taxon>Ecdysozoa</taxon>
        <taxon>Nematoda</taxon>
        <taxon>Chromadorea</taxon>
        <taxon>Rhabditida</taxon>
        <taxon>Spirurina</taxon>
        <taxon>Spiruromorpha</taxon>
        <taxon>Spiruroidea</taxon>
        <taxon>Gongylonematidae</taxon>
        <taxon>Gongylonema</taxon>
    </lineage>
</organism>
<sequence length="148" mass="16697">MKGCYALVYRRQNEKNSSIPDVPEHLLGDIASKLEEEFIAQTSATTELTLRRKNTVEDYHKRLTSLFSRLQLFKNIPHGSRGTADTKCSNLAKSSTEGSKMSFPLCVHNQISLESVRNGLIKAVNKQAALRFLEIYDVEYAELKTGFV</sequence>
<protein>
    <submittedName>
        <fullName evidence="3">Retrotrans_gag domain-containing protein</fullName>
    </submittedName>
</protein>
<reference evidence="1 2" key="2">
    <citation type="submission" date="2018-11" db="EMBL/GenBank/DDBJ databases">
        <authorList>
            <consortium name="Pathogen Informatics"/>
        </authorList>
    </citation>
    <scope>NUCLEOTIDE SEQUENCE [LARGE SCALE GENOMIC DNA]</scope>
</reference>